<dbReference type="InterPro" id="IPR045093">
    <property type="entry name" value="Cullin"/>
</dbReference>
<dbReference type="SUPFAM" id="SSF74788">
    <property type="entry name" value="Cullin repeat-like"/>
    <property type="match status" value="1"/>
</dbReference>
<evidence type="ECO:0000259" key="5">
    <source>
        <dbReference type="PROSITE" id="PS50069"/>
    </source>
</evidence>
<feature type="compositionally biased region" description="Low complexity" evidence="4">
    <location>
        <begin position="28"/>
        <end position="43"/>
    </location>
</feature>
<proteinExistence type="inferred from homology"/>
<dbReference type="AlphaFoldDB" id="A0A9P0QPT5"/>
<dbReference type="InterPro" id="IPR016158">
    <property type="entry name" value="Cullin_homology"/>
</dbReference>
<dbReference type="Pfam" id="PF10557">
    <property type="entry name" value="Cullin_Nedd8"/>
    <property type="match status" value="1"/>
</dbReference>
<dbReference type="SMART" id="SM00884">
    <property type="entry name" value="Cullin_Nedd8"/>
    <property type="match status" value="1"/>
</dbReference>
<accession>A0A9P0QPT5</accession>
<dbReference type="OrthoDB" id="27073at2759"/>
<reference evidence="6" key="1">
    <citation type="submission" date="2022-03" db="EMBL/GenBank/DDBJ databases">
        <authorList>
            <person name="Legras J.-L."/>
            <person name="Devillers H."/>
            <person name="Grondin C."/>
        </authorList>
    </citation>
    <scope>NUCLEOTIDE SEQUENCE</scope>
    <source>
        <strain evidence="6">CLIB 1423</strain>
    </source>
</reference>
<feature type="region of interest" description="Disordered" evidence="4">
    <location>
        <begin position="1"/>
        <end position="50"/>
    </location>
</feature>
<name>A0A9P0QPT5_9ASCO</name>
<dbReference type="Proteomes" id="UP000837801">
    <property type="component" value="Unassembled WGS sequence"/>
</dbReference>
<keyword evidence="7" id="KW-1185">Reference proteome</keyword>
<comment type="caution">
    <text evidence="6">The sequence shown here is derived from an EMBL/GenBank/DDBJ whole genome shotgun (WGS) entry which is preliminary data.</text>
</comment>
<evidence type="ECO:0000256" key="1">
    <source>
        <dbReference type="ARBA" id="ARBA00006019"/>
    </source>
</evidence>
<dbReference type="PROSITE" id="PS50069">
    <property type="entry name" value="CULLIN_2"/>
    <property type="match status" value="1"/>
</dbReference>
<feature type="domain" description="Cullin family profile" evidence="5">
    <location>
        <begin position="472"/>
        <end position="695"/>
    </location>
</feature>
<comment type="similarity">
    <text evidence="1 2 3">Belongs to the cullin family.</text>
</comment>
<dbReference type="InterPro" id="IPR019559">
    <property type="entry name" value="Cullin_neddylation_domain"/>
</dbReference>
<dbReference type="GO" id="GO:0006511">
    <property type="term" value="P:ubiquitin-dependent protein catabolic process"/>
    <property type="evidence" value="ECO:0007669"/>
    <property type="project" value="InterPro"/>
</dbReference>
<dbReference type="Pfam" id="PF00888">
    <property type="entry name" value="Cullin"/>
    <property type="match status" value="1"/>
</dbReference>
<evidence type="ECO:0000313" key="6">
    <source>
        <dbReference type="EMBL" id="CAH2352680.1"/>
    </source>
</evidence>
<evidence type="ECO:0000256" key="4">
    <source>
        <dbReference type="SAM" id="MobiDB-lite"/>
    </source>
</evidence>
<dbReference type="InterPro" id="IPR036317">
    <property type="entry name" value="Cullin_homology_sf"/>
</dbReference>
<dbReference type="SUPFAM" id="SSF46785">
    <property type="entry name" value="Winged helix' DNA-binding domain"/>
    <property type="match status" value="1"/>
</dbReference>
<dbReference type="Gene3D" id="1.20.1310.10">
    <property type="entry name" value="Cullin Repeats"/>
    <property type="match status" value="2"/>
</dbReference>
<organism evidence="6 7">
    <name type="scientific">[Candida] railenensis</name>
    <dbReference type="NCBI Taxonomy" id="45579"/>
    <lineage>
        <taxon>Eukaryota</taxon>
        <taxon>Fungi</taxon>
        <taxon>Dikarya</taxon>
        <taxon>Ascomycota</taxon>
        <taxon>Saccharomycotina</taxon>
        <taxon>Pichiomycetes</taxon>
        <taxon>Debaryomycetaceae</taxon>
        <taxon>Kurtzmaniella</taxon>
    </lineage>
</organism>
<dbReference type="InterPro" id="IPR001373">
    <property type="entry name" value="Cullin_N"/>
</dbReference>
<dbReference type="PANTHER" id="PTHR11932">
    <property type="entry name" value="CULLIN"/>
    <property type="match status" value="1"/>
</dbReference>
<dbReference type="Pfam" id="PF26557">
    <property type="entry name" value="Cullin_AB"/>
    <property type="match status" value="1"/>
</dbReference>
<sequence>MEILDLGAPTPKSYTPSHLSVAKKSKRSSNSIGSSTTSLSSGTKSKEIPPKVLQQAESCKKDILEVIKLILEGKRLRHSYEWYYSSVERLCRFKPMEHSQISNVILEELKRYYNENVRPRIKVVLLGEGELNGKGPRPSLPRMMELSRGYLEVYEDWEVKLRTMTKVFLYLDRSYLKQHPVKMMIMEYGTRILIDDLTDKPSAVVDEALEGERGGDGSDRSTNESMSTAILHLASSLLHASRLAKFQDEGTTREAGALLSNLVKLNFKKEFPLTRIWIDKALIDHSVISKQVQKSYQMNPLQKPTYFYTYNSYLRAELKFMNNCGEPRSTQRQFKSKMKWCWIFKQLNSTLKLILPATRVDISGFSEDSVTKLEDVYDFCKEAQKEYSMDAPAVFFYEWNQNVYRDLENELDKTTSTTTPNSSIDAVISVCEKYETEIDKEKLSEEMYSKVQFETRNAFLNVFVNSPALNAKVITQLCSYCDTFFKQKRHQLSQQKAFKTTVLKVFNLLSNKSNFLLQYKRDLSRRLLFNKSIYLDLERELISEFCLVVGEDHNQDLIYMFEDLVQEHDRSEGGANTAINPIILKKEYWPDFPSYTRLDIRLPAELQSLLEGFNTMYIAKDERNNRKVLDWGYFNYHQVTIESLFNSGKKELIVNLLQASIILLFNTRSELTAKEVAELLEIELKNSQTGLLSLSTPKYPILAQTNSGAYRLNEDFSDKSTKIKIPFKGNIVHPHSSATASAQPEDPFDRLIAKNRTSELRALIARTMKQGRKMSYTTLLKATIDELEKKAGDGTISVSELKSNVEFLIDNGYISRSGDDLTYVP</sequence>
<dbReference type="InterPro" id="IPR036388">
    <property type="entry name" value="WH-like_DNA-bd_sf"/>
</dbReference>
<dbReference type="GO" id="GO:0031625">
    <property type="term" value="F:ubiquitin protein ligase binding"/>
    <property type="evidence" value="ECO:0007669"/>
    <property type="project" value="InterPro"/>
</dbReference>
<dbReference type="InterPro" id="IPR059120">
    <property type="entry name" value="Cullin-like_AB"/>
</dbReference>
<dbReference type="Gene3D" id="1.10.10.10">
    <property type="entry name" value="Winged helix-like DNA-binding domain superfamily/Winged helix DNA-binding domain"/>
    <property type="match status" value="1"/>
</dbReference>
<dbReference type="EMBL" id="CAKXYY010000007">
    <property type="protein sequence ID" value="CAH2352680.1"/>
    <property type="molecule type" value="Genomic_DNA"/>
</dbReference>
<gene>
    <name evidence="6" type="ORF">CLIB1423_07S05094</name>
</gene>
<evidence type="ECO:0000313" key="7">
    <source>
        <dbReference type="Proteomes" id="UP000837801"/>
    </source>
</evidence>
<dbReference type="SMART" id="SM00182">
    <property type="entry name" value="CULLIN"/>
    <property type="match status" value="1"/>
</dbReference>
<evidence type="ECO:0000256" key="2">
    <source>
        <dbReference type="PROSITE-ProRule" id="PRU00330"/>
    </source>
</evidence>
<dbReference type="SUPFAM" id="SSF75632">
    <property type="entry name" value="Cullin homology domain"/>
    <property type="match status" value="1"/>
</dbReference>
<dbReference type="Gene3D" id="3.30.230.130">
    <property type="entry name" value="Cullin, Chain C, Domain 2"/>
    <property type="match status" value="1"/>
</dbReference>
<evidence type="ECO:0000256" key="3">
    <source>
        <dbReference type="RuleBase" id="RU003829"/>
    </source>
</evidence>
<protein>
    <recommendedName>
        <fullName evidence="5">Cullin family profile domain-containing protein</fullName>
    </recommendedName>
</protein>
<dbReference type="InterPro" id="IPR016159">
    <property type="entry name" value="Cullin_repeat-like_dom_sf"/>
</dbReference>
<dbReference type="InterPro" id="IPR036390">
    <property type="entry name" value="WH_DNA-bd_sf"/>
</dbReference>